<name>A0A8J9YVI8_BRALA</name>
<dbReference type="InterPro" id="IPR013083">
    <property type="entry name" value="Znf_RING/FYVE/PHD"/>
</dbReference>
<gene>
    <name evidence="6" type="primary">Hypp6713</name>
    <name evidence="6" type="ORF">BLAG_LOCUS5739</name>
</gene>
<evidence type="ECO:0000313" key="7">
    <source>
        <dbReference type="Proteomes" id="UP000838412"/>
    </source>
</evidence>
<keyword evidence="3 4" id="KW-0862">Zinc</keyword>
<feature type="zinc finger region" description="TRAF-type" evidence="4">
    <location>
        <begin position="57"/>
        <end position="91"/>
    </location>
</feature>
<dbReference type="AlphaFoldDB" id="A0A8J9YVI8"/>
<feature type="domain" description="TRAF-type" evidence="5">
    <location>
        <begin position="57"/>
        <end position="91"/>
    </location>
</feature>
<evidence type="ECO:0000259" key="5">
    <source>
        <dbReference type="PROSITE" id="PS50145"/>
    </source>
</evidence>
<dbReference type="GO" id="GO:0008270">
    <property type="term" value="F:zinc ion binding"/>
    <property type="evidence" value="ECO:0007669"/>
    <property type="project" value="UniProtKB-KW"/>
</dbReference>
<dbReference type="InterPro" id="IPR001293">
    <property type="entry name" value="Znf_TRAF"/>
</dbReference>
<evidence type="ECO:0000313" key="6">
    <source>
        <dbReference type="EMBL" id="CAH1242448.1"/>
    </source>
</evidence>
<evidence type="ECO:0000256" key="3">
    <source>
        <dbReference type="ARBA" id="ARBA00022833"/>
    </source>
</evidence>
<evidence type="ECO:0000256" key="2">
    <source>
        <dbReference type="ARBA" id="ARBA00022771"/>
    </source>
</evidence>
<dbReference type="PROSITE" id="PS50145">
    <property type="entry name" value="ZF_TRAF"/>
    <property type="match status" value="1"/>
</dbReference>
<accession>A0A8J9YVI8</accession>
<keyword evidence="1 4" id="KW-0479">Metal-binding</keyword>
<keyword evidence="7" id="KW-1185">Reference proteome</keyword>
<dbReference type="Proteomes" id="UP000838412">
    <property type="component" value="Chromosome 12"/>
</dbReference>
<dbReference type="SUPFAM" id="SSF49599">
    <property type="entry name" value="TRAF domain-like"/>
    <property type="match status" value="1"/>
</dbReference>
<evidence type="ECO:0000256" key="1">
    <source>
        <dbReference type="ARBA" id="ARBA00022723"/>
    </source>
</evidence>
<dbReference type="OrthoDB" id="6143442at2759"/>
<proteinExistence type="predicted"/>
<dbReference type="EMBL" id="OV696697">
    <property type="protein sequence ID" value="CAH1242448.1"/>
    <property type="molecule type" value="Genomic_DNA"/>
</dbReference>
<sequence length="645" mass="70890">MSSNLRAAVEEDERAKETAAKATVQAAAEMKMRDPQAATCAFECEFPEKVTVDDVLTHLKTTCPHVKVACPNEGCTTHVPREGLQSHRDVCGYGFDERCRCLTEGGRANTYEDITDGRQYKKIKELREPNNMSLLMNTDGVRIFKSSPTNLLEEELALQMKLQAQQHSHELAMLKELLGQRRLSCGVRGTPPPTLEREQVAASSTAPSQGQLEDQGELPLLNACDDILTKVMLIHLPRNSNVLRTDHTILAVHIPVLAPELFDSRKLQDYTYEVIGGNHTRLALQKLHSEDPDEDIFKTTMARVYCDLPDSLARKVGIDHNKIQFALPPSAAGRLFSFRAAAYAEAGYTDEADLTTVEPLLMKDKESRWMDGLITMLYVKGTRAQGDATGGGVADGAGAEGGAAVVAVPRALPRTRTVQRAVPQSLLWVRWAVPQVVLRVVMAAAAVLLKVDPEWCTCGHCREMTRDEERICCGGYPDSYGASVMSGRNNGLVALLLEEIPYLLYSHCGAHKLELAALDGMKDEVQMKKVLNILTAKLRHIPTYLAGPAFSYYTELPDATKADLALLRAAMVGPFGRPQLAANARPRRPAESISVYAADVQRQVRLAFPAFNDAGRAHVALDRFLAGVDPDLKIRVMELSSYTSS</sequence>
<reference evidence="6" key="1">
    <citation type="submission" date="2022-01" db="EMBL/GenBank/DDBJ databases">
        <authorList>
            <person name="Braso-Vives M."/>
        </authorList>
    </citation>
    <scope>NUCLEOTIDE SEQUENCE</scope>
</reference>
<protein>
    <submittedName>
        <fullName evidence="6">Hypp6713 protein</fullName>
    </submittedName>
</protein>
<organism evidence="6 7">
    <name type="scientific">Branchiostoma lanceolatum</name>
    <name type="common">Common lancelet</name>
    <name type="synonym">Amphioxus lanceolatum</name>
    <dbReference type="NCBI Taxonomy" id="7740"/>
    <lineage>
        <taxon>Eukaryota</taxon>
        <taxon>Metazoa</taxon>
        <taxon>Chordata</taxon>
        <taxon>Cephalochordata</taxon>
        <taxon>Leptocardii</taxon>
        <taxon>Amphioxiformes</taxon>
        <taxon>Branchiostomatidae</taxon>
        <taxon>Branchiostoma</taxon>
    </lineage>
</organism>
<dbReference type="Gene3D" id="3.30.40.10">
    <property type="entry name" value="Zinc/RING finger domain, C3HC4 (zinc finger)"/>
    <property type="match status" value="1"/>
</dbReference>
<keyword evidence="2 4" id="KW-0863">Zinc-finger</keyword>
<evidence type="ECO:0000256" key="4">
    <source>
        <dbReference type="PROSITE-ProRule" id="PRU00207"/>
    </source>
</evidence>